<reference evidence="4" key="1">
    <citation type="submission" date="2010-06" db="EMBL/GenBank/DDBJ databases">
        <authorList>
            <person name="Jiang H."/>
            <person name="Abraham K."/>
            <person name="Ali S."/>
            <person name="Alsbrooks S.L."/>
            <person name="Anim B.N."/>
            <person name="Anosike U.S."/>
            <person name="Attaway T."/>
            <person name="Bandaranaike D.P."/>
            <person name="Battles P.K."/>
            <person name="Bell S.N."/>
            <person name="Bell A.V."/>
            <person name="Beltran B."/>
            <person name="Bickham C."/>
            <person name="Bustamante Y."/>
            <person name="Caleb T."/>
            <person name="Canada A."/>
            <person name="Cardenas V."/>
            <person name="Carter K."/>
            <person name="Chacko J."/>
            <person name="Chandrabose M.N."/>
            <person name="Chavez D."/>
            <person name="Chavez A."/>
            <person name="Chen L."/>
            <person name="Chu H.-S."/>
            <person name="Claassen K.J."/>
            <person name="Cockrell R."/>
            <person name="Collins M."/>
            <person name="Cooper J.A."/>
            <person name="Cree A."/>
            <person name="Curry S.M."/>
            <person name="Da Y."/>
            <person name="Dao M.D."/>
            <person name="Das B."/>
            <person name="Davila M.-L."/>
            <person name="Davy-Carroll L."/>
            <person name="Denson S."/>
            <person name="Dinh H."/>
            <person name="Ebong V.E."/>
            <person name="Edwards J.R."/>
            <person name="Egan A."/>
            <person name="El-Daye J."/>
            <person name="Escobedo L."/>
            <person name="Fernandez S."/>
            <person name="Fernando P.R."/>
            <person name="Flagg N."/>
            <person name="Forbes L.D."/>
            <person name="Fowler R.G."/>
            <person name="Fu Q."/>
            <person name="Gabisi R.A."/>
            <person name="Ganer J."/>
            <person name="Garbino Pronczuk A."/>
            <person name="Garcia R.M."/>
            <person name="Garner T."/>
            <person name="Garrett T.E."/>
            <person name="Gonzalez D.A."/>
            <person name="Hamid H."/>
            <person name="Hawkins E.S."/>
            <person name="Hirani K."/>
            <person name="Hogues M.E."/>
            <person name="Hollins B."/>
            <person name="Hsiao C.-H."/>
            <person name="Jabil R."/>
            <person name="James M.L."/>
            <person name="Jhangiani S.N."/>
            <person name="Johnson B."/>
            <person name="Johnson Q."/>
            <person name="Joshi V."/>
            <person name="Kalu J.B."/>
            <person name="Kam C."/>
            <person name="Kashfia A."/>
            <person name="Keebler J."/>
            <person name="Kisamo H."/>
            <person name="Kovar C.L."/>
            <person name="Lago L.A."/>
            <person name="Lai C.-Y."/>
            <person name="Laidlaw J."/>
            <person name="Lara F."/>
            <person name="Le T.-K."/>
            <person name="Lee S.L."/>
            <person name="Legall F.H."/>
            <person name="Lemon S.J."/>
            <person name="Lewis L.R."/>
            <person name="Li B."/>
            <person name="Liu Y."/>
            <person name="Liu Y.-S."/>
            <person name="Lopez J."/>
            <person name="Lozado R.J."/>
            <person name="Lu J."/>
            <person name="Madu R.C."/>
            <person name="Maheshwari M."/>
            <person name="Maheshwari R."/>
            <person name="Malloy K."/>
            <person name="Martinez E."/>
            <person name="Mathew T."/>
            <person name="Mercado I.C."/>
            <person name="Mercado C."/>
            <person name="Meyer B."/>
            <person name="Montgomery K."/>
            <person name="Morgan M.B."/>
            <person name="Munidasa M."/>
            <person name="Nazareth L.V."/>
            <person name="Nelson J."/>
            <person name="Ng B.M."/>
            <person name="Nguyen N.B."/>
            <person name="Nguyen P.Q."/>
            <person name="Nguyen T."/>
            <person name="Obregon M."/>
            <person name="Okwuonu G.O."/>
            <person name="Onwere C.G."/>
            <person name="Orozco G."/>
            <person name="Parra A."/>
            <person name="Patel S."/>
            <person name="Patil S."/>
            <person name="Perez A."/>
            <person name="Perez Y."/>
            <person name="Pham C."/>
            <person name="Primus E.L."/>
            <person name="Pu L.-L."/>
            <person name="Puazo M."/>
            <person name="Qin X."/>
            <person name="Quiroz J.B."/>
            <person name="Reese J."/>
            <person name="Richards S."/>
            <person name="Rives C.M."/>
            <person name="Robberts R."/>
            <person name="Ruiz S.J."/>
            <person name="Ruiz M.J."/>
            <person name="Santibanez J."/>
            <person name="Schneider B.W."/>
            <person name="Sisson I."/>
            <person name="Smith M."/>
            <person name="Sodergren E."/>
            <person name="Song X.-Z."/>
            <person name="Song B.B."/>
            <person name="Summersgill H."/>
            <person name="Thelus R."/>
            <person name="Thornton R.D."/>
            <person name="Trejos Z.Y."/>
            <person name="Usmani K."/>
            <person name="Vattathil S."/>
            <person name="Villasana D."/>
            <person name="Walker D.L."/>
            <person name="Wang S."/>
            <person name="Wang K."/>
            <person name="White C.S."/>
            <person name="Williams A.C."/>
            <person name="Williamson J."/>
            <person name="Wilson K."/>
            <person name="Woghiren I.O."/>
            <person name="Woodworth J.R."/>
            <person name="Worley K.C."/>
            <person name="Wright R.A."/>
            <person name="Wu W."/>
            <person name="Young L."/>
            <person name="Zhang L."/>
            <person name="Zhang J."/>
            <person name="Zhu Y."/>
            <person name="Muzny D.M."/>
            <person name="Weinstock G."/>
            <person name="Gibbs R.A."/>
        </authorList>
    </citation>
    <scope>NUCLEOTIDE SEQUENCE [LARGE SCALE GENOMIC DNA]</scope>
    <source>
        <strain evidence="4">LSR1</strain>
    </source>
</reference>
<dbReference type="InterPro" id="IPR033762">
    <property type="entry name" value="MCM_OB"/>
</dbReference>
<dbReference type="OrthoDB" id="1882346at2759"/>
<dbReference type="SUPFAM" id="SSF50249">
    <property type="entry name" value="Nucleic acid-binding proteins"/>
    <property type="match status" value="1"/>
</dbReference>
<dbReference type="GeneID" id="103312015"/>
<evidence type="ECO:0000259" key="1">
    <source>
        <dbReference type="Pfam" id="PF14551"/>
    </source>
</evidence>
<dbReference type="GO" id="GO:0017116">
    <property type="term" value="F:single-stranded DNA helicase activity"/>
    <property type="evidence" value="ECO:0007669"/>
    <property type="project" value="TreeGrafter"/>
</dbReference>
<dbReference type="EnsemblMetazoa" id="XM_008191990.1">
    <property type="protein sequence ID" value="XP_008190212.1"/>
    <property type="gene ID" value="LOC103312015"/>
</dbReference>
<dbReference type="PANTHER" id="PTHR11630:SF46">
    <property type="entry name" value="DNA REPLICATION LICENSING FACTOR MCM3-RELATED"/>
    <property type="match status" value="1"/>
</dbReference>
<dbReference type="Pfam" id="PF14551">
    <property type="entry name" value="MCM_N"/>
    <property type="match status" value="1"/>
</dbReference>
<evidence type="ECO:0000313" key="4">
    <source>
        <dbReference type="Proteomes" id="UP000007819"/>
    </source>
</evidence>
<dbReference type="Gene3D" id="3.30.1640.10">
    <property type="entry name" value="mini-chromosome maintenance (MCM) complex, chain A, domain 1"/>
    <property type="match status" value="1"/>
</dbReference>
<reference evidence="3" key="2">
    <citation type="submission" date="2022-06" db="UniProtKB">
        <authorList>
            <consortium name="EnsemblMetazoa"/>
        </authorList>
    </citation>
    <scope>IDENTIFICATION</scope>
</reference>
<organism evidence="3 4">
    <name type="scientific">Acyrthosiphon pisum</name>
    <name type="common">Pea aphid</name>
    <dbReference type="NCBI Taxonomy" id="7029"/>
    <lineage>
        <taxon>Eukaryota</taxon>
        <taxon>Metazoa</taxon>
        <taxon>Ecdysozoa</taxon>
        <taxon>Arthropoda</taxon>
        <taxon>Hexapoda</taxon>
        <taxon>Insecta</taxon>
        <taxon>Pterygota</taxon>
        <taxon>Neoptera</taxon>
        <taxon>Paraneoptera</taxon>
        <taxon>Hemiptera</taxon>
        <taxon>Sternorrhyncha</taxon>
        <taxon>Aphidomorpha</taxon>
        <taxon>Aphidoidea</taxon>
        <taxon>Aphididae</taxon>
        <taxon>Macrosiphini</taxon>
        <taxon>Acyrthosiphon</taxon>
    </lineage>
</organism>
<dbReference type="GO" id="GO:0005634">
    <property type="term" value="C:nucleus"/>
    <property type="evidence" value="ECO:0007669"/>
    <property type="project" value="TreeGrafter"/>
</dbReference>
<dbReference type="GO" id="GO:0000727">
    <property type="term" value="P:double-strand break repair via break-induced replication"/>
    <property type="evidence" value="ECO:0007669"/>
    <property type="project" value="TreeGrafter"/>
</dbReference>
<dbReference type="KEGG" id="api:103312015"/>
<feature type="domain" description="MCM OB" evidence="2">
    <location>
        <begin position="100"/>
        <end position="144"/>
    </location>
</feature>
<evidence type="ECO:0000313" key="3">
    <source>
        <dbReference type="EnsemblMetazoa" id="XP_008190212.1"/>
    </source>
</evidence>
<accession>A0A8R2FE31</accession>
<dbReference type="GO" id="GO:0006271">
    <property type="term" value="P:DNA strand elongation involved in DNA replication"/>
    <property type="evidence" value="ECO:0007669"/>
    <property type="project" value="TreeGrafter"/>
</dbReference>
<keyword evidence="4" id="KW-1185">Reference proteome</keyword>
<evidence type="ECO:0000259" key="2">
    <source>
        <dbReference type="Pfam" id="PF17207"/>
    </source>
</evidence>
<name>A0A8R2FE31_ACYPI</name>
<dbReference type="RefSeq" id="XP_008190212.1">
    <property type="nucleotide sequence ID" value="XM_008191990.1"/>
</dbReference>
<dbReference type="Pfam" id="PF17207">
    <property type="entry name" value="MCM_OB"/>
    <property type="match status" value="1"/>
</dbReference>
<dbReference type="GO" id="GO:1902975">
    <property type="term" value="P:mitotic DNA replication initiation"/>
    <property type="evidence" value="ECO:0007669"/>
    <property type="project" value="TreeGrafter"/>
</dbReference>
<dbReference type="Proteomes" id="UP000007819">
    <property type="component" value="Chromosome X"/>
</dbReference>
<dbReference type="GO" id="GO:0005524">
    <property type="term" value="F:ATP binding"/>
    <property type="evidence" value="ECO:0007669"/>
    <property type="project" value="InterPro"/>
</dbReference>
<dbReference type="InterPro" id="IPR031327">
    <property type="entry name" value="MCM"/>
</dbReference>
<proteinExistence type="predicted"/>
<protein>
    <submittedName>
        <fullName evidence="3">Uncharacterized protein</fullName>
    </submittedName>
</protein>
<sequence>MDNIQLEYMDFLDDEMTLNVYNRKVRTMIHDNDQRLLVDVNDVHKYNTYRAKQLIINYIDEELALKHALKEFVKRIDLSYWNKFDEFFVGFFGGNHVTPRTMKSKFLGTLVCLEGVVSKCTQVQSILVKSVYYCPTTKTVSEHIHTDFMSSSFVFISATSSCVYPTRNDDGVQRLPKSR</sequence>
<dbReference type="InterPro" id="IPR012340">
    <property type="entry name" value="NA-bd_OB-fold"/>
</dbReference>
<dbReference type="AlphaFoldDB" id="A0A8R2FE31"/>
<feature type="domain" description="MCM N-terminal" evidence="1">
    <location>
        <begin position="8"/>
        <end position="93"/>
    </location>
</feature>
<dbReference type="GO" id="GO:0042555">
    <property type="term" value="C:MCM complex"/>
    <property type="evidence" value="ECO:0007669"/>
    <property type="project" value="TreeGrafter"/>
</dbReference>
<dbReference type="PANTHER" id="PTHR11630">
    <property type="entry name" value="DNA REPLICATION LICENSING FACTOR MCM FAMILY MEMBER"/>
    <property type="match status" value="1"/>
</dbReference>
<dbReference type="InterPro" id="IPR027925">
    <property type="entry name" value="MCM_N"/>
</dbReference>
<dbReference type="GO" id="GO:0003697">
    <property type="term" value="F:single-stranded DNA binding"/>
    <property type="evidence" value="ECO:0007669"/>
    <property type="project" value="TreeGrafter"/>
</dbReference>